<evidence type="ECO:0000313" key="10">
    <source>
        <dbReference type="EMBL" id="CAE7610431.1"/>
    </source>
</evidence>
<evidence type="ECO:0000256" key="1">
    <source>
        <dbReference type="ARBA" id="ARBA00000707"/>
    </source>
</evidence>
<dbReference type="Pfam" id="PF00443">
    <property type="entry name" value="UCH"/>
    <property type="match status" value="1"/>
</dbReference>
<dbReference type="PROSITE" id="PS00973">
    <property type="entry name" value="USP_2"/>
    <property type="match status" value="1"/>
</dbReference>
<dbReference type="InterPro" id="IPR001394">
    <property type="entry name" value="Peptidase_C19_UCH"/>
</dbReference>
<dbReference type="PROSITE" id="PS50235">
    <property type="entry name" value="USP_3"/>
    <property type="match status" value="1"/>
</dbReference>
<evidence type="ECO:0000313" key="11">
    <source>
        <dbReference type="Proteomes" id="UP000604046"/>
    </source>
</evidence>
<feature type="region of interest" description="Disordered" evidence="8">
    <location>
        <begin position="357"/>
        <end position="416"/>
    </location>
</feature>
<keyword evidence="5" id="KW-0833">Ubl conjugation pathway</keyword>
<evidence type="ECO:0000256" key="3">
    <source>
        <dbReference type="ARBA" id="ARBA00012759"/>
    </source>
</evidence>
<evidence type="ECO:0000256" key="8">
    <source>
        <dbReference type="SAM" id="MobiDB-lite"/>
    </source>
</evidence>
<feature type="domain" description="USP" evidence="9">
    <location>
        <begin position="746"/>
        <end position="1019"/>
    </location>
</feature>
<dbReference type="InterPro" id="IPR028889">
    <property type="entry name" value="USP"/>
</dbReference>
<dbReference type="GO" id="GO:0016579">
    <property type="term" value="P:protein deubiquitination"/>
    <property type="evidence" value="ECO:0007669"/>
    <property type="project" value="InterPro"/>
</dbReference>
<dbReference type="InterPro" id="IPR038765">
    <property type="entry name" value="Papain-like_cys_pep_sf"/>
</dbReference>
<evidence type="ECO:0000256" key="2">
    <source>
        <dbReference type="ARBA" id="ARBA00009085"/>
    </source>
</evidence>
<feature type="region of interest" description="Disordered" evidence="8">
    <location>
        <begin position="295"/>
        <end position="324"/>
    </location>
</feature>
<feature type="compositionally biased region" description="Polar residues" evidence="8">
    <location>
        <begin position="238"/>
        <end position="253"/>
    </location>
</feature>
<accession>A0A812V0C3</accession>
<reference evidence="10" key="1">
    <citation type="submission" date="2021-02" db="EMBL/GenBank/DDBJ databases">
        <authorList>
            <person name="Dougan E. K."/>
            <person name="Rhodes N."/>
            <person name="Thang M."/>
            <person name="Chan C."/>
        </authorList>
    </citation>
    <scope>NUCLEOTIDE SEQUENCE</scope>
</reference>
<name>A0A812V0C3_9DINO</name>
<evidence type="ECO:0000256" key="7">
    <source>
        <dbReference type="ARBA" id="ARBA00022807"/>
    </source>
</evidence>
<gene>
    <name evidence="10" type="primary">UBP12</name>
    <name evidence="10" type="ORF">SNAT2548_LOCUS34698</name>
</gene>
<dbReference type="Proteomes" id="UP000604046">
    <property type="component" value="Unassembled WGS sequence"/>
</dbReference>
<sequence length="1019" mass="115043">MGLISKGLRRGFEKQAKVLLPVALARINDRSVWKHNCLIDLVEQLLWSIPYEVLLEDWYCQCHFRLCNEQPVCIPHSYGYQELPPHIGVFVKKEALNLLLRGLELPQVQEIYPDAFQRFFPAVATLTLPLVDDSDNMVRQEAAKVLARLVVHNNNSSDLPVVLDRIPSHRRAMFDDEVKKLSKDPKDPKDPLPPLPLTSSLSPGIMSELRTVPTPLSPPGRRASLKQRLHAVPVESPLSAQSEASQPSKSSTPPLAHKLATNGEALDEAAGVVCPSMETPLMKGMAEEIRSLHSKAGRLHEPETQTRRQARRGAHSSHDGSAVTSAGCWWSSGLRLSGQQAAVPLYAVPQTVHCDVDHSATGDATPKRELIAHGEESPTRSGRIWELPYKSSPPRGERRRQHESQHREPGETPTTPELMMSIHAAPVQQPMTYAGLRFDERLRQWLREELLSFSDAWTTCASLQCCLSARLVAALRRHQRACSKAYRLQCVEATIGSPVSWSLEPVWTIESSIEWLLSLREEEEEEEEEEERKNRDQSFLAQQLCNYRRPAEAPMTVWRVGSSPEAFFRVLKLEALPWFCPKVSTPLAHLSSAWRRGQRRSLTTSLRQVTANVSERAATRYDRLLAAQMPWPGRIARDMFASVGSCQEPRRSNCAVEALEALESACRAWPSLASFPFDGAEGVLSSVAQCPMKSYVTGRRRFRLTVFPGRHCFRSSCRQSRQARRSNDVTLNDLSAMKEVGYVGYVGLVNHGATCYMSSLLQSLFHVGEFRRSVYSIECGKTAAVGNTDAEGDISLIQALQNVFYGLQTSKQAVSCKELMRSFGWDTTDAFTQHDVQELSRILCGRLEEQMRNTNMGDSIKRLFEGEMENRVECLDVDYTSKRRETFYDIQLNIKNEKGIHLQTIEESLKDFTADEMLDGDNLYEAEGHGKQRAKKGIRFVKFPPVLNVQLKRFHFDRERMDMVKLNTHFEFPRRLNLEEFVPNAGHYLLHSVVVHCGDANSGHYYTYVRPLSQGMASA</sequence>
<dbReference type="EC" id="3.4.19.12" evidence="3"/>
<dbReference type="PANTHER" id="PTHR24006:SF888">
    <property type="entry name" value="UBIQUITIN CARBOXYL-TERMINAL HYDROLASE 30"/>
    <property type="match status" value="1"/>
</dbReference>
<proteinExistence type="inferred from homology"/>
<feature type="compositionally biased region" description="Basic and acidic residues" evidence="8">
    <location>
        <begin position="400"/>
        <end position="410"/>
    </location>
</feature>
<dbReference type="GO" id="GO:0004843">
    <property type="term" value="F:cysteine-type deubiquitinase activity"/>
    <property type="evidence" value="ECO:0007669"/>
    <property type="project" value="UniProtKB-EC"/>
</dbReference>
<dbReference type="EMBL" id="CAJNDS010002825">
    <property type="protein sequence ID" value="CAE7610431.1"/>
    <property type="molecule type" value="Genomic_DNA"/>
</dbReference>
<dbReference type="PROSITE" id="PS00972">
    <property type="entry name" value="USP_1"/>
    <property type="match status" value="1"/>
</dbReference>
<dbReference type="InterPro" id="IPR011989">
    <property type="entry name" value="ARM-like"/>
</dbReference>
<dbReference type="OrthoDB" id="289038at2759"/>
<dbReference type="InterPro" id="IPR050164">
    <property type="entry name" value="Peptidase_C19"/>
</dbReference>
<feature type="non-terminal residue" evidence="10">
    <location>
        <position position="1"/>
    </location>
</feature>
<comment type="caution">
    <text evidence="10">The sequence shown here is derived from an EMBL/GenBank/DDBJ whole genome shotgun (WGS) entry which is preliminary data.</text>
</comment>
<dbReference type="Gene3D" id="1.25.10.10">
    <property type="entry name" value="Leucine-rich Repeat Variant"/>
    <property type="match status" value="1"/>
</dbReference>
<dbReference type="InterPro" id="IPR018200">
    <property type="entry name" value="USP_CS"/>
</dbReference>
<keyword evidence="4" id="KW-0645">Protease</keyword>
<dbReference type="SUPFAM" id="SSF54001">
    <property type="entry name" value="Cysteine proteinases"/>
    <property type="match status" value="1"/>
</dbReference>
<keyword evidence="6" id="KW-0378">Hydrolase</keyword>
<evidence type="ECO:0000256" key="4">
    <source>
        <dbReference type="ARBA" id="ARBA00022670"/>
    </source>
</evidence>
<evidence type="ECO:0000256" key="6">
    <source>
        <dbReference type="ARBA" id="ARBA00022801"/>
    </source>
</evidence>
<feature type="compositionally biased region" description="Basic and acidic residues" evidence="8">
    <location>
        <begin position="177"/>
        <end position="190"/>
    </location>
</feature>
<dbReference type="Gene3D" id="3.90.70.10">
    <property type="entry name" value="Cysteine proteinases"/>
    <property type="match status" value="1"/>
</dbReference>
<dbReference type="GO" id="GO:0005829">
    <property type="term" value="C:cytosol"/>
    <property type="evidence" value="ECO:0007669"/>
    <property type="project" value="TreeGrafter"/>
</dbReference>
<feature type="region of interest" description="Disordered" evidence="8">
    <location>
        <begin position="235"/>
        <end position="257"/>
    </location>
</feature>
<dbReference type="PANTHER" id="PTHR24006">
    <property type="entry name" value="UBIQUITIN CARBOXYL-TERMINAL HYDROLASE"/>
    <property type="match status" value="1"/>
</dbReference>
<dbReference type="GO" id="GO:0005634">
    <property type="term" value="C:nucleus"/>
    <property type="evidence" value="ECO:0007669"/>
    <property type="project" value="TreeGrafter"/>
</dbReference>
<keyword evidence="11" id="KW-1185">Reference proteome</keyword>
<dbReference type="AlphaFoldDB" id="A0A812V0C3"/>
<organism evidence="10 11">
    <name type="scientific">Symbiodinium natans</name>
    <dbReference type="NCBI Taxonomy" id="878477"/>
    <lineage>
        <taxon>Eukaryota</taxon>
        <taxon>Sar</taxon>
        <taxon>Alveolata</taxon>
        <taxon>Dinophyceae</taxon>
        <taxon>Suessiales</taxon>
        <taxon>Symbiodiniaceae</taxon>
        <taxon>Symbiodinium</taxon>
    </lineage>
</organism>
<protein>
    <recommendedName>
        <fullName evidence="3">ubiquitinyl hydrolase 1</fullName>
        <ecNumber evidence="3">3.4.19.12</ecNumber>
    </recommendedName>
</protein>
<feature type="region of interest" description="Disordered" evidence="8">
    <location>
        <begin position="177"/>
        <end position="223"/>
    </location>
</feature>
<keyword evidence="7" id="KW-0788">Thiol protease</keyword>
<evidence type="ECO:0000259" key="9">
    <source>
        <dbReference type="PROSITE" id="PS50235"/>
    </source>
</evidence>
<evidence type="ECO:0000256" key="5">
    <source>
        <dbReference type="ARBA" id="ARBA00022786"/>
    </source>
</evidence>
<comment type="similarity">
    <text evidence="2">Belongs to the peptidase C19 family.</text>
</comment>
<feature type="compositionally biased region" description="Basic and acidic residues" evidence="8">
    <location>
        <begin position="357"/>
        <end position="378"/>
    </location>
</feature>
<comment type="catalytic activity">
    <reaction evidence="1">
        <text>Thiol-dependent hydrolysis of ester, thioester, amide, peptide and isopeptide bonds formed by the C-terminal Gly of ubiquitin (a 76-residue protein attached to proteins as an intracellular targeting signal).</text>
        <dbReference type="EC" id="3.4.19.12"/>
    </reaction>
</comment>
<dbReference type="GO" id="GO:0006508">
    <property type="term" value="P:proteolysis"/>
    <property type="evidence" value="ECO:0007669"/>
    <property type="project" value="UniProtKB-KW"/>
</dbReference>